<keyword evidence="11" id="KW-0460">Magnesium</keyword>
<dbReference type="NCBIfam" id="TIGR00549">
    <property type="entry name" value="mevalon_kin"/>
    <property type="match status" value="1"/>
</dbReference>
<dbReference type="InterPro" id="IPR014721">
    <property type="entry name" value="Ribsml_uS5_D2-typ_fold_subgr"/>
</dbReference>
<dbReference type="GO" id="GO:0006696">
    <property type="term" value="P:ergosterol biosynthetic process"/>
    <property type="evidence" value="ECO:0007669"/>
    <property type="project" value="TreeGrafter"/>
</dbReference>
<comment type="similarity">
    <text evidence="2 19">Belongs to the GHMP kinase family. Mevalonate kinase subfamily.</text>
</comment>
<dbReference type="GO" id="GO:0005524">
    <property type="term" value="F:ATP binding"/>
    <property type="evidence" value="ECO:0007669"/>
    <property type="project" value="UniProtKB-KW"/>
</dbReference>
<dbReference type="Pfam" id="PF00288">
    <property type="entry name" value="GHMP_kinases_N"/>
    <property type="match status" value="1"/>
</dbReference>
<dbReference type="EMBL" id="MCFK01006535">
    <property type="protein sequence ID" value="RKF58797.1"/>
    <property type="molecule type" value="Genomic_DNA"/>
</dbReference>
<evidence type="ECO:0000313" key="23">
    <source>
        <dbReference type="EMBL" id="RKF58797.1"/>
    </source>
</evidence>
<dbReference type="InterPro" id="IPR013750">
    <property type="entry name" value="GHMP_kinase_C_dom"/>
</dbReference>
<evidence type="ECO:0000256" key="18">
    <source>
        <dbReference type="ARBA" id="ARBA00029438"/>
    </source>
</evidence>
<dbReference type="InterPro" id="IPR020568">
    <property type="entry name" value="Ribosomal_Su5_D2-typ_SF"/>
</dbReference>
<dbReference type="Gene3D" id="3.30.230.10">
    <property type="match status" value="1"/>
</dbReference>
<evidence type="ECO:0000256" key="19">
    <source>
        <dbReference type="RuleBase" id="RU363087"/>
    </source>
</evidence>
<comment type="catalytic activity">
    <reaction evidence="17">
        <text>(R)-mevalonate + ATP = (R)-5-phosphomevalonate + ADP + H(+)</text>
        <dbReference type="Rhea" id="RHEA:17065"/>
        <dbReference type="ChEBI" id="CHEBI:15378"/>
        <dbReference type="ChEBI" id="CHEBI:30616"/>
        <dbReference type="ChEBI" id="CHEBI:36464"/>
        <dbReference type="ChEBI" id="CHEBI:58146"/>
        <dbReference type="ChEBI" id="CHEBI:456216"/>
        <dbReference type="EC" id="2.7.1.36"/>
    </reaction>
    <physiologicalReaction direction="left-to-right" evidence="17">
        <dbReference type="Rhea" id="RHEA:17066"/>
    </physiologicalReaction>
</comment>
<evidence type="ECO:0000256" key="7">
    <source>
        <dbReference type="ARBA" id="ARBA00022723"/>
    </source>
</evidence>
<evidence type="ECO:0000256" key="3">
    <source>
        <dbReference type="ARBA" id="ARBA00012103"/>
    </source>
</evidence>
<evidence type="ECO:0000256" key="5">
    <source>
        <dbReference type="ARBA" id="ARBA00022516"/>
    </source>
</evidence>
<evidence type="ECO:0000256" key="13">
    <source>
        <dbReference type="ARBA" id="ARBA00023011"/>
    </source>
</evidence>
<keyword evidence="4 19" id="KW-0963">Cytoplasm</keyword>
<dbReference type="FunFam" id="3.30.70.890:FF:000003">
    <property type="entry name" value="Mevalonate kinase"/>
    <property type="match status" value="1"/>
</dbReference>
<evidence type="ECO:0000256" key="15">
    <source>
        <dbReference type="ARBA" id="ARBA00023166"/>
    </source>
</evidence>
<dbReference type="Pfam" id="PF08544">
    <property type="entry name" value="GHMP_kinases_C"/>
    <property type="match status" value="1"/>
</dbReference>
<evidence type="ECO:0000256" key="2">
    <source>
        <dbReference type="ARBA" id="ARBA00006495"/>
    </source>
</evidence>
<dbReference type="GO" id="GO:0046872">
    <property type="term" value="F:metal ion binding"/>
    <property type="evidence" value="ECO:0007669"/>
    <property type="project" value="UniProtKB-KW"/>
</dbReference>
<accession>A0A420HN17</accession>
<comment type="caution">
    <text evidence="23">The sequence shown here is derived from an EMBL/GenBank/DDBJ whole genome shotgun (WGS) entry which is preliminary data.</text>
</comment>
<dbReference type="AlphaFoldDB" id="A0A420HN17"/>
<dbReference type="GO" id="GO:0005829">
    <property type="term" value="C:cytosol"/>
    <property type="evidence" value="ECO:0007669"/>
    <property type="project" value="TreeGrafter"/>
</dbReference>
<dbReference type="PRINTS" id="PR00959">
    <property type="entry name" value="MEVGALKINASE"/>
</dbReference>
<name>A0A420HN17_9PEZI</name>
<dbReference type="UniPathway" id="UPA00057">
    <property type="reaction ID" value="UER00098"/>
</dbReference>
<evidence type="ECO:0000259" key="22">
    <source>
        <dbReference type="Pfam" id="PF08544"/>
    </source>
</evidence>
<proteinExistence type="inferred from homology"/>
<dbReference type="Proteomes" id="UP000286134">
    <property type="component" value="Unassembled WGS sequence"/>
</dbReference>
<dbReference type="FunFam" id="3.30.230.10:FF:000027">
    <property type="entry name" value="Mevalonate kinase"/>
    <property type="match status" value="1"/>
</dbReference>
<comment type="pathway">
    <text evidence="18 19">Isoprenoid biosynthesis; isopentenyl diphosphate biosynthesis via mevalonate pathway; isopentenyl diphosphate from (R)-mevalonate: step 1/3.</text>
</comment>
<dbReference type="EC" id="2.7.1.36" evidence="3 19"/>
<sequence length="489" mass="53421">MFSHISEVVSDNDYDDENVISSTANGVPSPHRKRGSKPLMPSFMVSAPGKVIAFGEHAVVYGKSAIAASISLRSYLLVSFRSKSKFTISLKFPDIGLSHTWNINDLPWAKFSHPSKRKYFHSKVTSLDPELVRELGPHLDKISIDSPDDVRKIHQSSATAFLYLLLSLGSPSFKPCLYILRSTIPIGAGLGSSASITVCLAAALLLQMRALSGPHEDQPPEEAYTQVSRINMWAYVGEMCIHGNPSGVDNTVASQGKAVIFQRLDYSKDPTIKPLRKFPKLPLLLIDTRQPKSTVDQVKKVATLRKSYPAITESILNAIDMVANGAIQVLTNDGNTENSQERVSEIGKLMSLNHGLLVALGVSHPRLERLRELIDYEGLGWTKLTGAGGGGCAITLLKTDISHEEKTRLEATLIAENFNKFETTLGCSGVGVLWPAVLKNGNEDDFGGEEIDCYKFLNADGIDGVEKLVGVCSEGSNREAWKYWSDESS</sequence>
<evidence type="ECO:0000256" key="20">
    <source>
        <dbReference type="SAM" id="MobiDB-lite"/>
    </source>
</evidence>
<protein>
    <recommendedName>
        <fullName evidence="3 19">Mevalonate kinase</fullName>
        <shortName evidence="19">MK</shortName>
        <ecNumber evidence="3 19">2.7.1.36</ecNumber>
    </recommendedName>
</protein>
<dbReference type="InterPro" id="IPR006204">
    <property type="entry name" value="GHMP_kinase_N_dom"/>
</dbReference>
<evidence type="ECO:0000256" key="16">
    <source>
        <dbReference type="ARBA" id="ARBA00023221"/>
    </source>
</evidence>
<dbReference type="Gene3D" id="3.30.70.890">
    <property type="entry name" value="GHMP kinase, C-terminal domain"/>
    <property type="match status" value="1"/>
</dbReference>
<keyword evidence="6 19" id="KW-0808">Transferase</keyword>
<evidence type="ECO:0000256" key="14">
    <source>
        <dbReference type="ARBA" id="ARBA00023098"/>
    </source>
</evidence>
<dbReference type="InterPro" id="IPR036554">
    <property type="entry name" value="GHMP_kinase_C_sf"/>
</dbReference>
<evidence type="ECO:0000256" key="17">
    <source>
        <dbReference type="ARBA" id="ARBA00029310"/>
    </source>
</evidence>
<keyword evidence="5 19" id="KW-0444">Lipid biosynthesis</keyword>
<keyword evidence="8 19" id="KW-0547">Nucleotide-binding</keyword>
<dbReference type="GO" id="GO:0019287">
    <property type="term" value="P:isopentenyl diphosphate biosynthetic process, mevalonate pathway"/>
    <property type="evidence" value="ECO:0007669"/>
    <property type="project" value="UniProtKB-UniPathway"/>
</dbReference>
<dbReference type="PROSITE" id="PS00627">
    <property type="entry name" value="GHMP_KINASES_ATP"/>
    <property type="match status" value="1"/>
</dbReference>
<comment type="function">
    <text evidence="19">Mevalonate kinase; part of the second module of ergosterol biosynthesis pathway that includes the middle steps of the pathway. The second module is carried out in the vacuole and involves the formation of farnesyl diphosphate, which is also an important intermediate in the biosynthesis of ubiquinone, dolichol, heme and prenylated proteins.</text>
</comment>
<keyword evidence="16 19" id="KW-0753">Steroid metabolism</keyword>
<feature type="region of interest" description="Disordered" evidence="20">
    <location>
        <begin position="16"/>
        <end position="35"/>
    </location>
</feature>
<keyword evidence="7" id="KW-0479">Metal-binding</keyword>
<dbReference type="SUPFAM" id="SSF54211">
    <property type="entry name" value="Ribosomal protein S5 domain 2-like"/>
    <property type="match status" value="1"/>
</dbReference>
<evidence type="ECO:0000256" key="4">
    <source>
        <dbReference type="ARBA" id="ARBA00022490"/>
    </source>
</evidence>
<dbReference type="InterPro" id="IPR006205">
    <property type="entry name" value="Mev_gal_kin"/>
</dbReference>
<evidence type="ECO:0000256" key="9">
    <source>
        <dbReference type="ARBA" id="ARBA00022777"/>
    </source>
</evidence>
<keyword evidence="15 19" id="KW-1207">Sterol metabolism</keyword>
<evidence type="ECO:0000256" key="1">
    <source>
        <dbReference type="ARBA" id="ARBA00004496"/>
    </source>
</evidence>
<dbReference type="STRING" id="212602.A0A420HN17"/>
<dbReference type="PANTHER" id="PTHR43290">
    <property type="entry name" value="MEVALONATE KINASE"/>
    <property type="match status" value="1"/>
</dbReference>
<keyword evidence="24" id="KW-1185">Reference proteome</keyword>
<keyword evidence="9 19" id="KW-0418">Kinase</keyword>
<reference evidence="23 24" key="1">
    <citation type="journal article" date="2018" name="BMC Genomics">
        <title>Comparative genome analyses reveal sequence features reflecting distinct modes of host-adaptation between dicot and monocot powdery mildew.</title>
        <authorList>
            <person name="Wu Y."/>
            <person name="Ma X."/>
            <person name="Pan Z."/>
            <person name="Kale S.D."/>
            <person name="Song Y."/>
            <person name="King H."/>
            <person name="Zhang Q."/>
            <person name="Presley C."/>
            <person name="Deng X."/>
            <person name="Wei C.I."/>
            <person name="Xiao S."/>
        </authorList>
    </citation>
    <scope>NUCLEOTIDE SEQUENCE [LARGE SCALE GENOMIC DNA]</scope>
    <source>
        <strain evidence="23">UMSG2</strain>
    </source>
</reference>
<keyword evidence="10 19" id="KW-0067">ATP-binding</keyword>
<feature type="domain" description="GHMP kinase C-terminal" evidence="22">
    <location>
        <begin position="341"/>
        <end position="400"/>
    </location>
</feature>
<keyword evidence="12 19" id="KW-0752">Steroid biosynthesis</keyword>
<evidence type="ECO:0000259" key="21">
    <source>
        <dbReference type="Pfam" id="PF00288"/>
    </source>
</evidence>
<evidence type="ECO:0000256" key="12">
    <source>
        <dbReference type="ARBA" id="ARBA00022955"/>
    </source>
</evidence>
<dbReference type="GO" id="GO:0004496">
    <property type="term" value="F:mevalonate kinase activity"/>
    <property type="evidence" value="ECO:0007669"/>
    <property type="project" value="UniProtKB-EC"/>
</dbReference>
<organism evidence="23 24">
    <name type="scientific">Erysiphe neolycopersici</name>
    <dbReference type="NCBI Taxonomy" id="212602"/>
    <lineage>
        <taxon>Eukaryota</taxon>
        <taxon>Fungi</taxon>
        <taxon>Dikarya</taxon>
        <taxon>Ascomycota</taxon>
        <taxon>Pezizomycotina</taxon>
        <taxon>Leotiomycetes</taxon>
        <taxon>Erysiphales</taxon>
        <taxon>Erysiphaceae</taxon>
        <taxon>Erysiphe</taxon>
    </lineage>
</organism>
<comment type="subcellular location">
    <subcellularLocation>
        <location evidence="1 19">Cytoplasm</location>
    </subcellularLocation>
</comment>
<evidence type="ECO:0000256" key="6">
    <source>
        <dbReference type="ARBA" id="ARBA00022679"/>
    </source>
</evidence>
<keyword evidence="14 19" id="KW-0443">Lipid metabolism</keyword>
<evidence type="ECO:0000313" key="24">
    <source>
        <dbReference type="Proteomes" id="UP000286134"/>
    </source>
</evidence>
<evidence type="ECO:0000256" key="10">
    <source>
        <dbReference type="ARBA" id="ARBA00022840"/>
    </source>
</evidence>
<dbReference type="OrthoDB" id="1652964at2759"/>
<feature type="domain" description="GHMP kinase N-terminal" evidence="21">
    <location>
        <begin position="169"/>
        <end position="254"/>
    </location>
</feature>
<dbReference type="InterPro" id="IPR006203">
    <property type="entry name" value="GHMP_knse_ATP-bd_CS"/>
</dbReference>
<dbReference type="PANTHER" id="PTHR43290:SF2">
    <property type="entry name" value="MEVALONATE KINASE"/>
    <property type="match status" value="1"/>
</dbReference>
<evidence type="ECO:0000256" key="8">
    <source>
        <dbReference type="ARBA" id="ARBA00022741"/>
    </source>
</evidence>
<keyword evidence="13 19" id="KW-0756">Sterol biosynthesis</keyword>
<gene>
    <name evidence="23" type="ORF">OnM2_065029</name>
</gene>
<evidence type="ECO:0000256" key="11">
    <source>
        <dbReference type="ARBA" id="ARBA00022842"/>
    </source>
</evidence>
<dbReference type="SUPFAM" id="SSF55060">
    <property type="entry name" value="GHMP Kinase, C-terminal domain"/>
    <property type="match status" value="1"/>
</dbReference>